<evidence type="ECO:0000313" key="2">
    <source>
        <dbReference type="EMBL" id="KDR75014.1"/>
    </source>
</evidence>
<organism evidence="2 3">
    <name type="scientific">Galerina marginata (strain CBS 339.88)</name>
    <dbReference type="NCBI Taxonomy" id="685588"/>
    <lineage>
        <taxon>Eukaryota</taxon>
        <taxon>Fungi</taxon>
        <taxon>Dikarya</taxon>
        <taxon>Basidiomycota</taxon>
        <taxon>Agaricomycotina</taxon>
        <taxon>Agaricomycetes</taxon>
        <taxon>Agaricomycetidae</taxon>
        <taxon>Agaricales</taxon>
        <taxon>Agaricineae</taxon>
        <taxon>Strophariaceae</taxon>
        <taxon>Galerina</taxon>
    </lineage>
</organism>
<sequence>MLLAKCIHRAHKARKRPRGFLPLTAFFAGTPPKTQLPTTEMSQTHSSPLISSAVAAGATSSPNPIFTRYSRSFSTSATSSLSPLLPAASLQHSHSIGSSSGQSTAHTRATADLDILQTPPGSPHVGGLLPIISAAASGSASASRAIEPESSPLHRAMTLHQKALETDTKGHEEEGTIEIDKIEGMNDPPPGYND</sequence>
<evidence type="ECO:0000256" key="1">
    <source>
        <dbReference type="SAM" id="MobiDB-lite"/>
    </source>
</evidence>
<keyword evidence="3" id="KW-1185">Reference proteome</keyword>
<name>A0A067T532_GALM3</name>
<dbReference type="Proteomes" id="UP000027222">
    <property type="component" value="Unassembled WGS sequence"/>
</dbReference>
<accession>A0A067T532</accession>
<dbReference type="STRING" id="685588.A0A067T532"/>
<dbReference type="EMBL" id="KL142381">
    <property type="protein sequence ID" value="KDR75014.1"/>
    <property type="molecule type" value="Genomic_DNA"/>
</dbReference>
<dbReference type="HOGENOM" id="CLU_1402523_0_0_1"/>
<dbReference type="AlphaFoldDB" id="A0A067T532"/>
<reference evidence="3" key="1">
    <citation type="journal article" date="2014" name="Proc. Natl. Acad. Sci. U.S.A.">
        <title>Extensive sampling of basidiomycete genomes demonstrates inadequacy of the white-rot/brown-rot paradigm for wood decay fungi.</title>
        <authorList>
            <person name="Riley R."/>
            <person name="Salamov A.A."/>
            <person name="Brown D.W."/>
            <person name="Nagy L.G."/>
            <person name="Floudas D."/>
            <person name="Held B.W."/>
            <person name="Levasseur A."/>
            <person name="Lombard V."/>
            <person name="Morin E."/>
            <person name="Otillar R."/>
            <person name="Lindquist E.A."/>
            <person name="Sun H."/>
            <person name="LaButti K.M."/>
            <person name="Schmutz J."/>
            <person name="Jabbour D."/>
            <person name="Luo H."/>
            <person name="Baker S.E."/>
            <person name="Pisabarro A.G."/>
            <person name="Walton J.D."/>
            <person name="Blanchette R.A."/>
            <person name="Henrissat B."/>
            <person name="Martin F."/>
            <person name="Cullen D."/>
            <person name="Hibbett D.S."/>
            <person name="Grigoriev I.V."/>
        </authorList>
    </citation>
    <scope>NUCLEOTIDE SEQUENCE [LARGE SCALE GENOMIC DNA]</scope>
    <source>
        <strain evidence="3">CBS 339.88</strain>
    </source>
</reference>
<evidence type="ECO:0000313" key="3">
    <source>
        <dbReference type="Proteomes" id="UP000027222"/>
    </source>
</evidence>
<gene>
    <name evidence="2" type="ORF">GALMADRAFT_521399</name>
</gene>
<feature type="region of interest" description="Disordered" evidence="1">
    <location>
        <begin position="161"/>
        <end position="194"/>
    </location>
</feature>
<feature type="compositionally biased region" description="Basic and acidic residues" evidence="1">
    <location>
        <begin position="162"/>
        <end position="184"/>
    </location>
</feature>
<dbReference type="OrthoDB" id="3067181at2759"/>
<protein>
    <submittedName>
        <fullName evidence="2">Uncharacterized protein</fullName>
    </submittedName>
</protein>
<proteinExistence type="predicted"/>